<evidence type="ECO:0000313" key="3">
    <source>
        <dbReference type="Proteomes" id="UP000051450"/>
    </source>
</evidence>
<name>A0A0R1HIL2_9LACO</name>
<proteinExistence type="predicted"/>
<dbReference type="GeneID" id="83548699"/>
<dbReference type="InterPro" id="IPR036249">
    <property type="entry name" value="Thioredoxin-like_sf"/>
</dbReference>
<feature type="domain" description="Thioredoxin" evidence="1">
    <location>
        <begin position="1"/>
        <end position="106"/>
    </location>
</feature>
<reference evidence="2 3" key="1">
    <citation type="journal article" date="2015" name="Genome Announc.">
        <title>Expanding the biotechnology potential of lactobacilli through comparative genomics of 213 strains and associated genera.</title>
        <authorList>
            <person name="Sun Z."/>
            <person name="Harris H.M."/>
            <person name="McCann A."/>
            <person name="Guo C."/>
            <person name="Argimon S."/>
            <person name="Zhang W."/>
            <person name="Yang X."/>
            <person name="Jeffery I.B."/>
            <person name="Cooney J.C."/>
            <person name="Kagawa T.F."/>
            <person name="Liu W."/>
            <person name="Song Y."/>
            <person name="Salvetti E."/>
            <person name="Wrobel A."/>
            <person name="Rasinkangas P."/>
            <person name="Parkhill J."/>
            <person name="Rea M.C."/>
            <person name="O'Sullivan O."/>
            <person name="Ritari J."/>
            <person name="Douillard F.P."/>
            <person name="Paul Ross R."/>
            <person name="Yang R."/>
            <person name="Briner A.E."/>
            <person name="Felis G.E."/>
            <person name="de Vos W.M."/>
            <person name="Barrangou R."/>
            <person name="Klaenhammer T.R."/>
            <person name="Caufield P.W."/>
            <person name="Cui Y."/>
            <person name="Zhang H."/>
            <person name="O'Toole P.W."/>
        </authorList>
    </citation>
    <scope>NUCLEOTIDE SEQUENCE [LARGE SCALE GENOMIC DNA]</scope>
    <source>
        <strain evidence="2 3">DSM 15638</strain>
    </source>
</reference>
<evidence type="ECO:0000313" key="2">
    <source>
        <dbReference type="EMBL" id="KRK46421.1"/>
    </source>
</evidence>
<dbReference type="SUPFAM" id="SSF52833">
    <property type="entry name" value="Thioredoxin-like"/>
    <property type="match status" value="1"/>
</dbReference>
<keyword evidence="3" id="KW-1185">Reference proteome</keyword>
<evidence type="ECO:0000259" key="1">
    <source>
        <dbReference type="PROSITE" id="PS51352"/>
    </source>
</evidence>
<dbReference type="Pfam" id="PF00085">
    <property type="entry name" value="Thioredoxin"/>
    <property type="match status" value="1"/>
</dbReference>
<dbReference type="PANTHER" id="PTHR10438:SF468">
    <property type="entry name" value="THIOREDOXIN-1-RELATED"/>
    <property type="match status" value="1"/>
</dbReference>
<gene>
    <name evidence="2" type="ORF">FC66_GL000044</name>
</gene>
<dbReference type="OrthoDB" id="7629852at2"/>
<organism evidence="2 3">
    <name type="scientific">Dellaglioa algida DSM 15638</name>
    <dbReference type="NCBI Taxonomy" id="1423719"/>
    <lineage>
        <taxon>Bacteria</taxon>
        <taxon>Bacillati</taxon>
        <taxon>Bacillota</taxon>
        <taxon>Bacilli</taxon>
        <taxon>Lactobacillales</taxon>
        <taxon>Lactobacillaceae</taxon>
        <taxon>Dellaglioa</taxon>
    </lineage>
</organism>
<accession>A0A0R1HIL2</accession>
<dbReference type="PATRIC" id="fig|1423719.4.peg.42"/>
<dbReference type="Proteomes" id="UP000051450">
    <property type="component" value="Unassembled WGS sequence"/>
</dbReference>
<dbReference type="STRING" id="1423719.FC66_GL000044"/>
<protein>
    <recommendedName>
        <fullName evidence="1">Thioredoxin domain-containing protein</fullName>
    </recommendedName>
</protein>
<dbReference type="InterPro" id="IPR050620">
    <property type="entry name" value="Thioredoxin_H-type-like"/>
</dbReference>
<dbReference type="InterPro" id="IPR013766">
    <property type="entry name" value="Thioredoxin_domain"/>
</dbReference>
<dbReference type="CDD" id="cd02947">
    <property type="entry name" value="TRX_family"/>
    <property type="match status" value="1"/>
</dbReference>
<sequence>MEKLEVLETNKLNELLANGKSLFYFTAGWCPDCNFIEPMMPEIEAEYTDFNFYKVDRDEQIELCQEWGIFGIPSFVAFENGNELDRYVSKDRKTKEQIEAFMNKLN</sequence>
<dbReference type="RefSeq" id="WP_057973366.1">
    <property type="nucleotide sequence ID" value="NZ_AZDI01000001.1"/>
</dbReference>
<dbReference type="Gene3D" id="3.40.30.10">
    <property type="entry name" value="Glutaredoxin"/>
    <property type="match status" value="1"/>
</dbReference>
<dbReference type="PANTHER" id="PTHR10438">
    <property type="entry name" value="THIOREDOXIN"/>
    <property type="match status" value="1"/>
</dbReference>
<comment type="caution">
    <text evidence="2">The sequence shown here is derived from an EMBL/GenBank/DDBJ whole genome shotgun (WGS) entry which is preliminary data.</text>
</comment>
<dbReference type="AlphaFoldDB" id="A0A0R1HIL2"/>
<dbReference type="PROSITE" id="PS51352">
    <property type="entry name" value="THIOREDOXIN_2"/>
    <property type="match status" value="1"/>
</dbReference>
<dbReference type="EMBL" id="AZDI01000001">
    <property type="protein sequence ID" value="KRK46421.1"/>
    <property type="molecule type" value="Genomic_DNA"/>
</dbReference>